<reference evidence="5" key="1">
    <citation type="submission" date="2025-08" db="UniProtKB">
        <authorList>
            <consortium name="RefSeq"/>
        </authorList>
    </citation>
    <scope>IDENTIFICATION</scope>
    <source>
        <tissue evidence="5">Whole organism</tissue>
    </source>
</reference>
<sequence>MRHGVWSAWSGWSECVPPCGSGQRIRYRYCDSPPPLNKGAYCQGNATAVTTCTNPACDLPAVTSTSSPSLPLDPRLRSCNCGCRLNVTSGHSLLLDLDTSSCRGNVSWLIKSPDGESVMAALSRASLLAGGQWVKVRDGNRSTSPLLLTLPTLPRHTPGIFLTTHMLMATTLTGIQEEKRWNKFNSEKNTFDPWWLIRSSSEWLRLEVHTLTNVSNETIIPHLGFTLLARPAGAMWPHHVEEELFVSKDVQAVGWISYASVVNFFALVFIAIILCLIVVFVVAYRFQYRVYRKSKMESDSLSDSFGSSSDLLEQQSSKRLPSLHTLAEVLSLASLSFGRRDTQSNYTQLTDRNCVPLRNKTGFTSMPSSPFCGRAPFMRAKNSRRCETNRRSASCEELESRFIFPIKEENVMTTSISEVEISSSCKEDSGNESPSKESAKKLGKKSLIKKPQTIKGSFAYVTKVKDLNGSRLREKNSSSNSPKIPSHLKLNLKNTGNGRRQSPITVGKISSIATAHASSTSELSMTGADLEFDYYDYNMDNASAVPGSLFGLDPTLMPWLPSILNIDEIDEEDDIYTSTRHPFSVSVSTLTRDDEVKESIPLQDMASLDGRAKTTGLAENSDMSASKAISLSSSDNSDEIKFADDSGEE</sequence>
<dbReference type="KEGG" id="hazt:108674055"/>
<keyword evidence="4" id="KW-1185">Reference proteome</keyword>
<dbReference type="Proteomes" id="UP000694843">
    <property type="component" value="Unplaced"/>
</dbReference>
<proteinExistence type="predicted"/>
<evidence type="ECO:0000256" key="3">
    <source>
        <dbReference type="SAM" id="Phobius"/>
    </source>
</evidence>
<dbReference type="PANTHER" id="PTHR16311">
    <property type="entry name" value="THROMBOSPONDIN TYPE I DOMAIN-CONTAINING 1"/>
    <property type="match status" value="1"/>
</dbReference>
<dbReference type="AlphaFoldDB" id="A0A8B7NUN2"/>
<keyword evidence="3" id="KW-1133">Transmembrane helix</keyword>
<keyword evidence="3" id="KW-0812">Transmembrane</keyword>
<dbReference type="GeneID" id="108674055"/>
<dbReference type="Pfam" id="PF00090">
    <property type="entry name" value="TSP_1"/>
    <property type="match status" value="1"/>
</dbReference>
<dbReference type="SUPFAM" id="SSF82895">
    <property type="entry name" value="TSP-1 type 1 repeat"/>
    <property type="match status" value="1"/>
</dbReference>
<evidence type="ECO:0000313" key="4">
    <source>
        <dbReference type="Proteomes" id="UP000694843"/>
    </source>
</evidence>
<dbReference type="PROSITE" id="PS50092">
    <property type="entry name" value="TSP1"/>
    <property type="match status" value="1"/>
</dbReference>
<feature type="compositionally biased region" description="Polar residues" evidence="2">
    <location>
        <begin position="492"/>
        <end position="502"/>
    </location>
</feature>
<evidence type="ECO:0000256" key="2">
    <source>
        <dbReference type="SAM" id="MobiDB-lite"/>
    </source>
</evidence>
<keyword evidence="3" id="KW-0472">Membrane</keyword>
<name>A0A8B7NUN2_HYAAZ</name>
<feature type="transmembrane region" description="Helical" evidence="3">
    <location>
        <begin position="264"/>
        <end position="286"/>
    </location>
</feature>
<organism evidence="4 5">
    <name type="scientific">Hyalella azteca</name>
    <name type="common">Amphipod</name>
    <dbReference type="NCBI Taxonomy" id="294128"/>
    <lineage>
        <taxon>Eukaryota</taxon>
        <taxon>Metazoa</taxon>
        <taxon>Ecdysozoa</taxon>
        <taxon>Arthropoda</taxon>
        <taxon>Crustacea</taxon>
        <taxon>Multicrustacea</taxon>
        <taxon>Malacostraca</taxon>
        <taxon>Eumalacostraca</taxon>
        <taxon>Peracarida</taxon>
        <taxon>Amphipoda</taxon>
        <taxon>Senticaudata</taxon>
        <taxon>Talitrida</taxon>
        <taxon>Talitroidea</taxon>
        <taxon>Hyalellidae</taxon>
        <taxon>Hyalella</taxon>
    </lineage>
</organism>
<gene>
    <name evidence="5" type="primary">LOC108674055</name>
</gene>
<feature type="region of interest" description="Disordered" evidence="2">
    <location>
        <begin position="470"/>
        <end position="502"/>
    </location>
</feature>
<feature type="region of interest" description="Disordered" evidence="2">
    <location>
        <begin position="422"/>
        <end position="445"/>
    </location>
</feature>
<dbReference type="OrthoDB" id="6343880at2759"/>
<protein>
    <submittedName>
        <fullName evidence="5">Uncharacterized protein LOC108674055</fullName>
    </submittedName>
</protein>
<evidence type="ECO:0000313" key="5">
    <source>
        <dbReference type="RefSeq" id="XP_018017443.1"/>
    </source>
</evidence>
<dbReference type="InterPro" id="IPR038877">
    <property type="entry name" value="THSD1"/>
</dbReference>
<dbReference type="OMA" id="YDEACNA"/>
<dbReference type="FunFam" id="2.20.100.10:FF:000001">
    <property type="entry name" value="semaphorin-5A isoform X1"/>
    <property type="match status" value="1"/>
</dbReference>
<dbReference type="InterPro" id="IPR000884">
    <property type="entry name" value="TSP1_rpt"/>
</dbReference>
<dbReference type="Gene3D" id="2.20.100.10">
    <property type="entry name" value="Thrombospondin type-1 (TSP1) repeat"/>
    <property type="match status" value="1"/>
</dbReference>
<feature type="compositionally biased region" description="Basic and acidic residues" evidence="2">
    <location>
        <begin position="425"/>
        <end position="440"/>
    </location>
</feature>
<dbReference type="GO" id="GO:0071944">
    <property type="term" value="C:cell periphery"/>
    <property type="evidence" value="ECO:0007669"/>
    <property type="project" value="TreeGrafter"/>
</dbReference>
<dbReference type="SMART" id="SM00209">
    <property type="entry name" value="TSP1"/>
    <property type="match status" value="1"/>
</dbReference>
<keyword evidence="1" id="KW-1015">Disulfide bond</keyword>
<accession>A0A8B7NUN2</accession>
<dbReference type="PANTHER" id="PTHR16311:SF3">
    <property type="entry name" value="THROMBOSPONDIN TYPE-1 DOMAIN-CONTAINING PROTEIN 1"/>
    <property type="match status" value="1"/>
</dbReference>
<dbReference type="InterPro" id="IPR036383">
    <property type="entry name" value="TSP1_rpt_sf"/>
</dbReference>
<feature type="compositionally biased region" description="Low complexity" evidence="2">
    <location>
        <begin position="621"/>
        <end position="635"/>
    </location>
</feature>
<evidence type="ECO:0000256" key="1">
    <source>
        <dbReference type="ARBA" id="ARBA00023157"/>
    </source>
</evidence>
<feature type="region of interest" description="Disordered" evidence="2">
    <location>
        <begin position="603"/>
        <end position="649"/>
    </location>
</feature>
<dbReference type="RefSeq" id="XP_018017443.1">
    <property type="nucleotide sequence ID" value="XM_018161954.2"/>
</dbReference>
<feature type="compositionally biased region" description="Basic and acidic residues" evidence="2">
    <location>
        <begin position="638"/>
        <end position="649"/>
    </location>
</feature>